<dbReference type="KEGG" id="asn:102369636"/>
<dbReference type="InParanoid" id="A0A1U8D0P7"/>
<dbReference type="Pfam" id="PF15369">
    <property type="entry name" value="KIAA1328"/>
    <property type="match status" value="1"/>
</dbReference>
<feature type="region of interest" description="Disordered" evidence="1">
    <location>
        <begin position="209"/>
        <end position="234"/>
    </location>
</feature>
<keyword evidence="2" id="KW-1185">Reference proteome</keyword>
<proteinExistence type="predicted"/>
<dbReference type="PANTHER" id="PTHR28375">
    <property type="entry name" value="PROTEIN HINDERIN"/>
    <property type="match status" value="1"/>
</dbReference>
<sequence>MGNSSPSQECCEDKYSEDCQALEHYVFEKDGKNFLALSQELGVLNISPLQQQYRECQELLSLYQKYLAEQQEKLSASLTELGAARQKEQQVSNKKSPCQPPCLELDGSYLGVARQQTLFKNSKASKSGSPTLVSVPRHCRNNHVHGTTAQYKQEEVMDECLVGNGLQRKCNNMMSSTKQRSPYRKELAQDTEWGTNEFQSTCPHQAGHCCASRERGSSDNTHDGRQVSHVPRRHCGPQYEGCDYLRRSRVSGLNDSMDSGSKETEHSKRLSEERRQQLLLQKLELEIEKERLQHLLAKQEAKLLLKQQQLHQSRLDYNRFRGEALDSEEVAFEALGPTAQTLTNGTRMGLSVPTSKGEDYPPRTPTFNKASRSSAGSSSGKKTVGFNAAMEEGPLWMQTKEATNRSGKGTASGSRKDAATSPALTGSRKELVTTATSPIQHDTSRYEDSLLDLVEAVSPVCNPGQRYRESHSCNKAHAPRHGSHRKPTWYQGPFDVRSRADDLEESQLLEEIFFI</sequence>
<dbReference type="PANTHER" id="PTHR28375:SF1">
    <property type="entry name" value="PROTEIN HINDERIN"/>
    <property type="match status" value="1"/>
</dbReference>
<protein>
    <submittedName>
        <fullName evidence="3">Protein hinderin</fullName>
    </submittedName>
</protein>
<feature type="region of interest" description="Disordered" evidence="1">
    <location>
        <begin position="341"/>
        <end position="435"/>
    </location>
</feature>
<dbReference type="GeneID" id="102369636"/>
<accession>A0A1U8D0P7</accession>
<evidence type="ECO:0000313" key="2">
    <source>
        <dbReference type="Proteomes" id="UP000189705"/>
    </source>
</evidence>
<dbReference type="eggNOG" id="ENOG502QTY3">
    <property type="taxonomic scope" value="Eukaryota"/>
</dbReference>
<dbReference type="AlphaFoldDB" id="A0A1U8D0P7"/>
<dbReference type="InterPro" id="IPR032736">
    <property type="entry name" value="Hinderin"/>
</dbReference>
<evidence type="ECO:0000256" key="1">
    <source>
        <dbReference type="SAM" id="MobiDB-lite"/>
    </source>
</evidence>
<feature type="region of interest" description="Disordered" evidence="1">
    <location>
        <begin position="252"/>
        <end position="273"/>
    </location>
</feature>
<feature type="compositionally biased region" description="Basic and acidic residues" evidence="1">
    <location>
        <begin position="211"/>
        <end position="226"/>
    </location>
</feature>
<feature type="compositionally biased region" description="Polar residues" evidence="1">
    <location>
        <begin position="400"/>
        <end position="413"/>
    </location>
</feature>
<reference evidence="3" key="1">
    <citation type="submission" date="2025-08" db="UniProtKB">
        <authorList>
            <consortium name="RefSeq"/>
        </authorList>
    </citation>
    <scope>IDENTIFICATION</scope>
</reference>
<evidence type="ECO:0000313" key="3">
    <source>
        <dbReference type="RefSeq" id="XP_014374862.2"/>
    </source>
</evidence>
<organism evidence="2 3">
    <name type="scientific">Alligator sinensis</name>
    <name type="common">Chinese alligator</name>
    <dbReference type="NCBI Taxonomy" id="38654"/>
    <lineage>
        <taxon>Eukaryota</taxon>
        <taxon>Metazoa</taxon>
        <taxon>Chordata</taxon>
        <taxon>Craniata</taxon>
        <taxon>Vertebrata</taxon>
        <taxon>Euteleostomi</taxon>
        <taxon>Archelosauria</taxon>
        <taxon>Archosauria</taxon>
        <taxon>Crocodylia</taxon>
        <taxon>Alligatoridae</taxon>
        <taxon>Alligatorinae</taxon>
        <taxon>Alligator</taxon>
    </lineage>
</organism>
<feature type="compositionally biased region" description="Basic and acidic residues" evidence="1">
    <location>
        <begin position="260"/>
        <end position="273"/>
    </location>
</feature>
<dbReference type="Proteomes" id="UP000189705">
    <property type="component" value="Unplaced"/>
</dbReference>
<dbReference type="RefSeq" id="XP_014374862.2">
    <property type="nucleotide sequence ID" value="XM_014519376.2"/>
</dbReference>
<feature type="compositionally biased region" description="Low complexity" evidence="1">
    <location>
        <begin position="369"/>
        <end position="382"/>
    </location>
</feature>
<name>A0A1U8D0P7_ALLSI</name>
<gene>
    <name evidence="3" type="primary">LOC102369636</name>
</gene>
<dbReference type="STRING" id="38654.A0A1U8D0P7"/>